<gene>
    <name evidence="1" type="ORF">GKJPGBOP_00038</name>
</gene>
<organism evidence="1 2">
    <name type="scientific">Streptomyces paromomycinus</name>
    <name type="common">Streptomyces rimosus subsp. paromomycinus</name>
    <dbReference type="NCBI Taxonomy" id="92743"/>
    <lineage>
        <taxon>Bacteria</taxon>
        <taxon>Bacillati</taxon>
        <taxon>Actinomycetota</taxon>
        <taxon>Actinomycetes</taxon>
        <taxon>Kitasatosporales</taxon>
        <taxon>Streptomycetaceae</taxon>
        <taxon>Streptomyces</taxon>
    </lineage>
</organism>
<reference evidence="1 2" key="1">
    <citation type="submission" date="2018-11" db="EMBL/GenBank/DDBJ databases">
        <title>Whole genome sequence of Streptomyces paromomycinus NBRC 15454(T).</title>
        <authorList>
            <person name="Komaki H."/>
            <person name="Tamura T."/>
        </authorList>
    </citation>
    <scope>NUCLEOTIDE SEQUENCE [LARGE SCALE GENOMIC DNA]</scope>
    <source>
        <strain evidence="1 2">NBRC 15454</strain>
    </source>
</reference>
<dbReference type="EMBL" id="BHZD01000001">
    <property type="protein sequence ID" value="GCD40389.1"/>
    <property type="molecule type" value="Genomic_DNA"/>
</dbReference>
<dbReference type="AlphaFoldDB" id="A0A401VTQ9"/>
<evidence type="ECO:0000313" key="2">
    <source>
        <dbReference type="Proteomes" id="UP000286746"/>
    </source>
</evidence>
<accession>A0A401VTQ9</accession>
<protein>
    <submittedName>
        <fullName evidence="1">Uncharacterized protein</fullName>
    </submittedName>
</protein>
<evidence type="ECO:0000313" key="1">
    <source>
        <dbReference type="EMBL" id="GCD40389.1"/>
    </source>
</evidence>
<sequence length="350" mass="37565">MAMGRPRKDPRDPVVIMRAAGLEPLEPYPGAGTPWCCRHEACGREVKARYSNVKRGVGICRWCAPNAPVDAEDAAALMRTAGLEPLEPYPGTDTPWPCRCTACGATVTPTHGSIKQGQGGCGPCGRKKAGAGISQAWARRRELPRTDGEQAAEELQTFGLTPLESYPGPAGLWACRHDTCGRDVEIRLHNLHRGLRACPYCPPAPGGRRRWPPDEAEALMRAAGLEPLEPYSGRRQQAWRCRCTGCGRETLPSLGGILAEQGGCRHCADVRAAEARKTDPEVAAADMRAAGLEPLEPYATSMTPWRCRCTTCGSEVSPTLMKIRTGGGCRFCASAVTGKVCRVVGCASRV</sequence>
<keyword evidence="2" id="KW-1185">Reference proteome</keyword>
<dbReference type="Proteomes" id="UP000286746">
    <property type="component" value="Unassembled WGS sequence"/>
</dbReference>
<comment type="caution">
    <text evidence="1">The sequence shown here is derived from an EMBL/GenBank/DDBJ whole genome shotgun (WGS) entry which is preliminary data.</text>
</comment>
<name>A0A401VTQ9_STREY</name>
<proteinExistence type="predicted"/>